<evidence type="ECO:0000313" key="2">
    <source>
        <dbReference type="Proteomes" id="UP000294588"/>
    </source>
</evidence>
<organism evidence="1 2">
    <name type="scientific">Candidatus Syntrophosphaera thermopropionivorans</name>
    <dbReference type="NCBI Taxonomy" id="2593015"/>
    <lineage>
        <taxon>Bacteria</taxon>
        <taxon>Pseudomonadati</taxon>
        <taxon>Candidatus Cloacimonadota</taxon>
        <taxon>Candidatus Cloacimonadia</taxon>
        <taxon>Candidatus Cloacimonadales</taxon>
        <taxon>Candidatus Cloacimonadaceae</taxon>
        <taxon>Candidatus Syntrophosphaera</taxon>
    </lineage>
</organism>
<evidence type="ECO:0000313" key="1">
    <source>
        <dbReference type="EMBL" id="TDF74563.1"/>
    </source>
</evidence>
<dbReference type="EMBL" id="SMOG01000001">
    <property type="protein sequence ID" value="TDF74563.1"/>
    <property type="molecule type" value="Genomic_DNA"/>
</dbReference>
<gene>
    <name evidence="1" type="ORF">E0946_00300</name>
</gene>
<dbReference type="Proteomes" id="UP000294588">
    <property type="component" value="Unassembled WGS sequence"/>
</dbReference>
<proteinExistence type="predicted"/>
<name>A0AC61QKS4_9BACT</name>
<protein>
    <submittedName>
        <fullName evidence="1">ParB/RepB/Spo0J family partition protein</fullName>
    </submittedName>
</protein>
<sequence length="284" mass="32101">MKEHLGRGLSALIPDKEEREDLKAHLSTLPIERIKRNPLQPRLVIDDESLMELAESIKANGIIQPIIVNKTAGSDYELIAGERRLQAAKLAGLDSVPVVIRSVDKKEQLQLAIVENIQRKDLDPIEEARAYQTLVEDFSLTHQEIAQIVGKDRPTISNCIRLLKLPVEIQALVSEGKLSSGHARAILSIDPEYQLLFAQHIIKYHLTVRQAEEKAKTFVPQQEKPKSQETNPEILKSLEKDLHKILGLKVKVKERGGKGKITLEYSSPEELKHLKELLNTLRRD</sequence>
<reference evidence="1" key="1">
    <citation type="submission" date="2019-03" db="EMBL/GenBank/DDBJ databases">
        <title>Candidatus Syntrophosphaera thermopropionivorans: a novel player in syntrophic propionate oxidation during anaerobic digestion.</title>
        <authorList>
            <person name="Dyksma S."/>
        </authorList>
    </citation>
    <scope>NUCLEOTIDE SEQUENCE</scope>
    <source>
        <strain evidence="1">W5</strain>
    </source>
</reference>
<keyword evidence="2" id="KW-1185">Reference proteome</keyword>
<accession>A0AC61QKS4</accession>
<comment type="caution">
    <text evidence="1">The sequence shown here is derived from an EMBL/GenBank/DDBJ whole genome shotgun (WGS) entry which is preliminary data.</text>
</comment>